<organism evidence="2 3">
    <name type="scientific">Mycena albidolilacea</name>
    <dbReference type="NCBI Taxonomy" id="1033008"/>
    <lineage>
        <taxon>Eukaryota</taxon>
        <taxon>Fungi</taxon>
        <taxon>Dikarya</taxon>
        <taxon>Basidiomycota</taxon>
        <taxon>Agaricomycotina</taxon>
        <taxon>Agaricomycetes</taxon>
        <taxon>Agaricomycetidae</taxon>
        <taxon>Agaricales</taxon>
        <taxon>Marasmiineae</taxon>
        <taxon>Mycenaceae</taxon>
        <taxon>Mycena</taxon>
    </lineage>
</organism>
<feature type="chain" id="PRO_5042235976" description="F-box domain-containing protein" evidence="1">
    <location>
        <begin position="35"/>
        <end position="421"/>
    </location>
</feature>
<evidence type="ECO:0000313" key="3">
    <source>
        <dbReference type="Proteomes" id="UP001218218"/>
    </source>
</evidence>
<comment type="caution">
    <text evidence="2">The sequence shown here is derived from an EMBL/GenBank/DDBJ whole genome shotgun (WGS) entry which is preliminary data.</text>
</comment>
<protein>
    <recommendedName>
        <fullName evidence="4">F-box domain-containing protein</fullName>
    </recommendedName>
</protein>
<feature type="signal peptide" evidence="1">
    <location>
        <begin position="1"/>
        <end position="34"/>
    </location>
</feature>
<evidence type="ECO:0000313" key="2">
    <source>
        <dbReference type="EMBL" id="KAJ7328842.1"/>
    </source>
</evidence>
<evidence type="ECO:0000256" key="1">
    <source>
        <dbReference type="SAM" id="SignalP"/>
    </source>
</evidence>
<dbReference type="Proteomes" id="UP001218218">
    <property type="component" value="Unassembled WGS sequence"/>
</dbReference>
<accession>A0AAD6ZMY7</accession>
<sequence>MGDSGQEESTGSHFFAIQELLLLFLSYLSPPGKGTVSSIDTDTLANLARVSRNISNAALDALWRSMHQPDAIIRLLPPNAYQVTYTEDFRPRRYSLKRPLTANDFVVFDKYAPRIHYVDFSNSSRILGPGCELFPYIKDFRDPIFPTLADFRWEPSVQNRCIGAFHLLSREGSLPSQEFSLLMWSEIEHTPHESDAILRTIDAFNDPALPWLPDVKKLTLRTLHYLPAVEAAVQRLFNLEDFSCDLRVGGALFEHLANLPRLRFLDLRSLPRIATADLNDTHFPVLESLRVSGTLSSIAALIPLISSPELLSVRLKAENLISASEASSLSSLFSLLLPPSVPTRTSTAGLAYFFLDRPSGPPSIGANPGSNAPTCLPLAAFSPLYACTGLQTFRVDVDVSAPADARDGGRCEFGGEGAIPR</sequence>
<proteinExistence type="predicted"/>
<keyword evidence="3" id="KW-1185">Reference proteome</keyword>
<reference evidence="2" key="1">
    <citation type="submission" date="2023-03" db="EMBL/GenBank/DDBJ databases">
        <title>Massive genome expansion in bonnet fungi (Mycena s.s.) driven by repeated elements and novel gene families across ecological guilds.</title>
        <authorList>
            <consortium name="Lawrence Berkeley National Laboratory"/>
            <person name="Harder C.B."/>
            <person name="Miyauchi S."/>
            <person name="Viragh M."/>
            <person name="Kuo A."/>
            <person name="Thoen E."/>
            <person name="Andreopoulos B."/>
            <person name="Lu D."/>
            <person name="Skrede I."/>
            <person name="Drula E."/>
            <person name="Henrissat B."/>
            <person name="Morin E."/>
            <person name="Kohler A."/>
            <person name="Barry K."/>
            <person name="LaButti K."/>
            <person name="Morin E."/>
            <person name="Salamov A."/>
            <person name="Lipzen A."/>
            <person name="Mereny Z."/>
            <person name="Hegedus B."/>
            <person name="Baldrian P."/>
            <person name="Stursova M."/>
            <person name="Weitz H."/>
            <person name="Taylor A."/>
            <person name="Grigoriev I.V."/>
            <person name="Nagy L.G."/>
            <person name="Martin F."/>
            <person name="Kauserud H."/>
        </authorList>
    </citation>
    <scope>NUCLEOTIDE SEQUENCE</scope>
    <source>
        <strain evidence="2">CBHHK002</strain>
    </source>
</reference>
<name>A0AAD6ZMY7_9AGAR</name>
<keyword evidence="1" id="KW-0732">Signal</keyword>
<gene>
    <name evidence="2" type="ORF">DFH08DRAFT_316738</name>
</gene>
<dbReference type="SUPFAM" id="SSF52047">
    <property type="entry name" value="RNI-like"/>
    <property type="match status" value="1"/>
</dbReference>
<evidence type="ECO:0008006" key="4">
    <source>
        <dbReference type="Google" id="ProtNLM"/>
    </source>
</evidence>
<dbReference type="AlphaFoldDB" id="A0AAD6ZMY7"/>
<dbReference type="EMBL" id="JARIHO010000038">
    <property type="protein sequence ID" value="KAJ7328842.1"/>
    <property type="molecule type" value="Genomic_DNA"/>
</dbReference>